<organism evidence="6 7">
    <name type="scientific">Desulfotalea psychrophila (strain LSv54 / DSM 12343)</name>
    <dbReference type="NCBI Taxonomy" id="177439"/>
    <lineage>
        <taxon>Bacteria</taxon>
        <taxon>Pseudomonadati</taxon>
        <taxon>Thermodesulfobacteriota</taxon>
        <taxon>Desulfobulbia</taxon>
        <taxon>Desulfobulbales</taxon>
        <taxon>Desulfocapsaceae</taxon>
        <taxon>Desulfotalea</taxon>
    </lineage>
</organism>
<dbReference type="STRING" id="177439.DP2818"/>
<feature type="transmembrane region" description="Helical" evidence="4">
    <location>
        <begin position="247"/>
        <end position="268"/>
    </location>
</feature>
<keyword evidence="3 4" id="KW-0472">Membrane</keyword>
<feature type="domain" description="Major facilitator superfamily (MFS) profile" evidence="5">
    <location>
        <begin position="1"/>
        <end position="391"/>
    </location>
</feature>
<feature type="transmembrane region" description="Helical" evidence="4">
    <location>
        <begin position="45"/>
        <end position="63"/>
    </location>
</feature>
<accession>Q6AJD3</accession>
<dbReference type="Proteomes" id="UP000000602">
    <property type="component" value="Chromosome"/>
</dbReference>
<dbReference type="RefSeq" id="WP_011190059.1">
    <property type="nucleotide sequence ID" value="NC_006138.1"/>
</dbReference>
<dbReference type="PROSITE" id="PS50850">
    <property type="entry name" value="MFS"/>
    <property type="match status" value="1"/>
</dbReference>
<evidence type="ECO:0000256" key="2">
    <source>
        <dbReference type="ARBA" id="ARBA00022989"/>
    </source>
</evidence>
<dbReference type="Pfam" id="PF07690">
    <property type="entry name" value="MFS_1"/>
    <property type="match status" value="1"/>
</dbReference>
<dbReference type="PANTHER" id="PTHR23521:SF3">
    <property type="entry name" value="MFS TRANSPORTER"/>
    <property type="match status" value="1"/>
</dbReference>
<feature type="transmembrane region" description="Helical" evidence="4">
    <location>
        <begin position="99"/>
        <end position="117"/>
    </location>
</feature>
<sequence>MRTSSWTLPIIVLSQFAGGSLWFSGNAIVSDLVQEWGISPHATSYITSSVQLGFILGTLFFAYFTIADRYPPKKIFFTCSLLGALFNSLIVILPNSLLSLIILRFATGFFLAGIYPVGMKIAAGIYKEGLGRALGFLVGALAIGTAFPHLLKTTDFHVAWQLVLLATSTLSIIGGLAMLLFVPNEVGAPQGIPFARGAFSTLIKAKAMRAAALGYFGHMWELYTLWAFIPLFLSAFNTLHPQADINIPLWTFIVIASGFIGGSVGGLLSQKRGSGPVACYQLTVSGTCCLLSPLFFALPLPAFLFIMWIWGICAAGDSPQYSTLIAQNAPKNLVGSALTLVNSIGFFLTIVSIQFVDWMSQFMITEHLFLLLLPGPLIGLYCMRRFLPIMHRKQRAQ</sequence>
<dbReference type="InterPro" id="IPR011701">
    <property type="entry name" value="MFS"/>
</dbReference>
<evidence type="ECO:0000313" key="6">
    <source>
        <dbReference type="EMBL" id="CAG37547.1"/>
    </source>
</evidence>
<dbReference type="AlphaFoldDB" id="Q6AJD3"/>
<name>Q6AJD3_DESPS</name>
<gene>
    <name evidence="6" type="ordered locus">DP2818</name>
</gene>
<dbReference type="HOGENOM" id="CLU_056365_0_0_7"/>
<feature type="transmembrane region" description="Helical" evidence="4">
    <location>
        <begin position="129"/>
        <end position="147"/>
    </location>
</feature>
<feature type="transmembrane region" description="Helical" evidence="4">
    <location>
        <begin position="333"/>
        <end position="356"/>
    </location>
</feature>
<evidence type="ECO:0000256" key="1">
    <source>
        <dbReference type="ARBA" id="ARBA00022692"/>
    </source>
</evidence>
<keyword evidence="1 4" id="KW-0812">Transmembrane</keyword>
<dbReference type="KEGG" id="dps:DP2818"/>
<reference evidence="7" key="1">
    <citation type="journal article" date="2004" name="Environ. Microbiol.">
        <title>The genome of Desulfotalea psychrophila, a sulfate-reducing bacterium from permanently cold Arctic sediments.</title>
        <authorList>
            <person name="Rabus R."/>
            <person name="Ruepp A."/>
            <person name="Frickey T."/>
            <person name="Rattei T."/>
            <person name="Fartmann B."/>
            <person name="Stark M."/>
            <person name="Bauer M."/>
            <person name="Zibat A."/>
            <person name="Lombardot T."/>
            <person name="Becker I."/>
            <person name="Amann J."/>
            <person name="Gellner K."/>
            <person name="Teeling H."/>
            <person name="Leuschner W.D."/>
            <person name="Gloeckner F.-O."/>
            <person name="Lupas A.N."/>
            <person name="Amann R."/>
            <person name="Klenk H.-P."/>
        </authorList>
    </citation>
    <scope>NUCLEOTIDE SEQUENCE [LARGE SCALE GENOMIC DNA]</scope>
    <source>
        <strain evidence="7">DSM 12343 / LSv54</strain>
    </source>
</reference>
<dbReference type="OrthoDB" id="5412728at2"/>
<dbReference type="eggNOG" id="COG2814">
    <property type="taxonomic scope" value="Bacteria"/>
</dbReference>
<evidence type="ECO:0000256" key="3">
    <source>
        <dbReference type="ARBA" id="ARBA00023136"/>
    </source>
</evidence>
<dbReference type="InterPro" id="IPR020846">
    <property type="entry name" value="MFS_dom"/>
</dbReference>
<evidence type="ECO:0000256" key="4">
    <source>
        <dbReference type="SAM" id="Phobius"/>
    </source>
</evidence>
<evidence type="ECO:0000259" key="5">
    <source>
        <dbReference type="PROSITE" id="PS50850"/>
    </source>
</evidence>
<dbReference type="GO" id="GO:0022857">
    <property type="term" value="F:transmembrane transporter activity"/>
    <property type="evidence" value="ECO:0007669"/>
    <property type="project" value="InterPro"/>
</dbReference>
<dbReference type="GO" id="GO:0005886">
    <property type="term" value="C:plasma membrane"/>
    <property type="evidence" value="ECO:0007669"/>
    <property type="project" value="TreeGrafter"/>
</dbReference>
<feature type="transmembrane region" description="Helical" evidence="4">
    <location>
        <begin position="159"/>
        <end position="182"/>
    </location>
</feature>
<dbReference type="SUPFAM" id="SSF103473">
    <property type="entry name" value="MFS general substrate transporter"/>
    <property type="match status" value="1"/>
</dbReference>
<keyword evidence="2 4" id="KW-1133">Transmembrane helix</keyword>
<dbReference type="Gene3D" id="1.20.1250.20">
    <property type="entry name" value="MFS general substrate transporter like domains"/>
    <property type="match status" value="1"/>
</dbReference>
<dbReference type="PANTHER" id="PTHR23521">
    <property type="entry name" value="TRANSPORTER MFS SUPERFAMILY"/>
    <property type="match status" value="1"/>
</dbReference>
<proteinExistence type="predicted"/>
<feature type="transmembrane region" description="Helical" evidence="4">
    <location>
        <begin position="368"/>
        <end position="387"/>
    </location>
</feature>
<evidence type="ECO:0000313" key="7">
    <source>
        <dbReference type="Proteomes" id="UP000000602"/>
    </source>
</evidence>
<feature type="transmembrane region" description="Helical" evidence="4">
    <location>
        <begin position="7"/>
        <end position="25"/>
    </location>
</feature>
<protein>
    <submittedName>
        <fullName evidence="6">Conserved hypothetical membrane protein</fullName>
    </submittedName>
</protein>
<dbReference type="InterPro" id="IPR036259">
    <property type="entry name" value="MFS_trans_sf"/>
</dbReference>
<keyword evidence="7" id="KW-1185">Reference proteome</keyword>
<dbReference type="EMBL" id="CR522870">
    <property type="protein sequence ID" value="CAG37547.1"/>
    <property type="molecule type" value="Genomic_DNA"/>
</dbReference>
<feature type="transmembrane region" description="Helical" evidence="4">
    <location>
        <begin position="75"/>
        <end position="93"/>
    </location>
</feature>
<feature type="transmembrane region" description="Helical" evidence="4">
    <location>
        <begin position="212"/>
        <end position="235"/>
    </location>
</feature>